<protein>
    <submittedName>
        <fullName evidence="1">Unnamed protein product</fullName>
    </submittedName>
</protein>
<accession>A0ACB5U6G5</accession>
<dbReference type="Proteomes" id="UP001165101">
    <property type="component" value="Unassembled WGS sequence"/>
</dbReference>
<name>A0ACB5U6G5_CANBO</name>
<evidence type="ECO:0000313" key="1">
    <source>
        <dbReference type="EMBL" id="GMF02391.1"/>
    </source>
</evidence>
<gene>
    <name evidence="1" type="ORF">Cboi01_000609100</name>
</gene>
<evidence type="ECO:0000313" key="2">
    <source>
        <dbReference type="Proteomes" id="UP001165101"/>
    </source>
</evidence>
<proteinExistence type="predicted"/>
<organism evidence="1 2">
    <name type="scientific">Candida boidinii</name>
    <name type="common">Yeast</name>
    <dbReference type="NCBI Taxonomy" id="5477"/>
    <lineage>
        <taxon>Eukaryota</taxon>
        <taxon>Fungi</taxon>
        <taxon>Dikarya</taxon>
        <taxon>Ascomycota</taxon>
        <taxon>Saccharomycotina</taxon>
        <taxon>Pichiomycetes</taxon>
        <taxon>Pichiales</taxon>
        <taxon>Pichiaceae</taxon>
        <taxon>Ogataea</taxon>
        <taxon>Ogataea/Candida clade</taxon>
    </lineage>
</organism>
<dbReference type="EMBL" id="BSXV01005526">
    <property type="protein sequence ID" value="GMF02391.1"/>
    <property type="molecule type" value="Genomic_DNA"/>
</dbReference>
<sequence>MQDKKLEDASKEEEHETEDFLEEEEPTQEQGHVEEPEIQEEDVEHEEEDDDEEEEDEEEDEDEEPPTLKYKRLTSLPARLFSKDPVSACYFHENVYIFATHSGFIHLTKPDFTTIRTLKAHRSSVLSLHSDGEYFASGSIDGTIVIGSIYDDKEIIAFDFKRPIHAVY</sequence>
<keyword evidence="2" id="KW-1185">Reference proteome</keyword>
<comment type="caution">
    <text evidence="1">The sequence shown here is derived from an EMBL/GenBank/DDBJ whole genome shotgun (WGS) entry which is preliminary data.</text>
</comment>
<reference evidence="1" key="1">
    <citation type="submission" date="2023-04" db="EMBL/GenBank/DDBJ databases">
        <title>Candida boidinii NBRC 1967.</title>
        <authorList>
            <person name="Ichikawa N."/>
            <person name="Sato H."/>
            <person name="Tonouchi N."/>
        </authorList>
    </citation>
    <scope>NUCLEOTIDE SEQUENCE</scope>
    <source>
        <strain evidence="1">NBRC 1967</strain>
    </source>
</reference>